<dbReference type="EMBL" id="KQ426567">
    <property type="protein sequence ID" value="KOF68097.1"/>
    <property type="molecule type" value="Genomic_DNA"/>
</dbReference>
<name>A0A0L8FTR8_OCTBM</name>
<keyword evidence="1" id="KW-0812">Transmembrane</keyword>
<organism evidence="2">
    <name type="scientific">Octopus bimaculoides</name>
    <name type="common">California two-spotted octopus</name>
    <dbReference type="NCBI Taxonomy" id="37653"/>
    <lineage>
        <taxon>Eukaryota</taxon>
        <taxon>Metazoa</taxon>
        <taxon>Spiralia</taxon>
        <taxon>Lophotrochozoa</taxon>
        <taxon>Mollusca</taxon>
        <taxon>Cephalopoda</taxon>
        <taxon>Coleoidea</taxon>
        <taxon>Octopodiformes</taxon>
        <taxon>Octopoda</taxon>
        <taxon>Incirrata</taxon>
        <taxon>Octopodidae</taxon>
        <taxon>Octopus</taxon>
    </lineage>
</organism>
<gene>
    <name evidence="2" type="ORF">OCBIM_22008109mg</name>
</gene>
<evidence type="ECO:0000256" key="1">
    <source>
        <dbReference type="SAM" id="Phobius"/>
    </source>
</evidence>
<sequence>MSLTINLFNCANLRTNNNNMRSIVSISSHHTTPCHIFLFHTPPSHRPPIPSAFLNHYFLLFNILFQLLYGFI</sequence>
<keyword evidence="1" id="KW-1133">Transmembrane helix</keyword>
<feature type="transmembrane region" description="Helical" evidence="1">
    <location>
        <begin position="52"/>
        <end position="71"/>
    </location>
</feature>
<dbReference type="AlphaFoldDB" id="A0A0L8FTR8"/>
<accession>A0A0L8FTR8</accession>
<proteinExistence type="predicted"/>
<protein>
    <submittedName>
        <fullName evidence="2">Uncharacterized protein</fullName>
    </submittedName>
</protein>
<evidence type="ECO:0000313" key="2">
    <source>
        <dbReference type="EMBL" id="KOF68097.1"/>
    </source>
</evidence>
<keyword evidence="1" id="KW-0472">Membrane</keyword>
<reference evidence="2" key="1">
    <citation type="submission" date="2015-07" db="EMBL/GenBank/DDBJ databases">
        <title>MeaNS - Measles Nucleotide Surveillance Program.</title>
        <authorList>
            <person name="Tran T."/>
            <person name="Druce J."/>
        </authorList>
    </citation>
    <scope>NUCLEOTIDE SEQUENCE</scope>
    <source>
        <strain evidence="2">UCB-OBI-ISO-001</strain>
        <tissue evidence="2">Gonad</tissue>
    </source>
</reference>